<keyword evidence="1" id="KW-0732">Signal</keyword>
<accession>A0A7Y9WSZ9</accession>
<name>A0A7Y9WSZ9_9BURK</name>
<dbReference type="AlphaFoldDB" id="A0A7Y9WSZ9"/>
<dbReference type="EMBL" id="JACCAS010000002">
    <property type="protein sequence ID" value="NYH25576.1"/>
    <property type="molecule type" value="Genomic_DNA"/>
</dbReference>
<organism evidence="2 3">
    <name type="scientific">Paraburkholderia bryophila</name>
    <dbReference type="NCBI Taxonomy" id="420952"/>
    <lineage>
        <taxon>Bacteria</taxon>
        <taxon>Pseudomonadati</taxon>
        <taxon>Pseudomonadota</taxon>
        <taxon>Betaproteobacteria</taxon>
        <taxon>Burkholderiales</taxon>
        <taxon>Burkholderiaceae</taxon>
        <taxon>Paraburkholderia</taxon>
    </lineage>
</organism>
<feature type="signal peptide" evidence="1">
    <location>
        <begin position="1"/>
        <end position="20"/>
    </location>
</feature>
<evidence type="ECO:0000313" key="3">
    <source>
        <dbReference type="Proteomes" id="UP000540929"/>
    </source>
</evidence>
<protein>
    <submittedName>
        <fullName evidence="2">Uncharacterized protein</fullName>
    </submittedName>
</protein>
<proteinExistence type="predicted"/>
<keyword evidence="3" id="KW-1185">Reference proteome</keyword>
<reference evidence="2 3" key="1">
    <citation type="submission" date="2020-07" db="EMBL/GenBank/DDBJ databases">
        <title>Exploring microbial biodiversity for novel pathways involved in the catabolism of aromatic compounds derived from lignin.</title>
        <authorList>
            <person name="Elkins J."/>
        </authorList>
    </citation>
    <scope>NUCLEOTIDE SEQUENCE [LARGE SCALE GENOMIC DNA]</scope>
    <source>
        <strain evidence="2 3">H2C3C</strain>
    </source>
</reference>
<evidence type="ECO:0000313" key="2">
    <source>
        <dbReference type="EMBL" id="NYH25576.1"/>
    </source>
</evidence>
<evidence type="ECO:0000256" key="1">
    <source>
        <dbReference type="SAM" id="SignalP"/>
    </source>
</evidence>
<gene>
    <name evidence="2" type="ORF">GGD40_005147</name>
</gene>
<comment type="caution">
    <text evidence="2">The sequence shown here is derived from an EMBL/GenBank/DDBJ whole genome shotgun (WGS) entry which is preliminary data.</text>
</comment>
<feature type="chain" id="PRO_5031466032" evidence="1">
    <location>
        <begin position="21"/>
        <end position="212"/>
    </location>
</feature>
<sequence length="212" mass="22975">MKIYKLGAAALVAVTVQAQAQTLDSVRYVRTTGMLVLTSADHTEKQCRVDTEVRDVTPVFNWNKTIVTLGNVEYVSVASVINCTGGVAPIERIPEKAGTVRDVNIAKGLYLSVAVVSSSPLTYTALVAKLGSRQPIADLPGMYSATKSMSRVLKESFTYLDSRPGRISADGRYVSADGSMRCTPEAYPGVWDLKRKQKVVREDGCESLFTSS</sequence>
<dbReference type="Proteomes" id="UP000540929">
    <property type="component" value="Unassembled WGS sequence"/>
</dbReference>
<dbReference type="RefSeq" id="WP_179745473.1">
    <property type="nucleotide sequence ID" value="NZ_JACCAS010000002.1"/>
</dbReference>